<name>W9C6V6_SCLBF</name>
<accession>W9C6V6</accession>
<protein>
    <submittedName>
        <fullName evidence="1">Uncharacterized protein</fullName>
    </submittedName>
</protein>
<dbReference type="AlphaFoldDB" id="W9C6V6"/>
<comment type="caution">
    <text evidence="1">The sequence shown here is derived from an EMBL/GenBank/DDBJ whole genome shotgun (WGS) entry which is preliminary data.</text>
</comment>
<reference evidence="1 2" key="1">
    <citation type="journal article" date="2014" name="Genome Announc.">
        <title>Draft genome sequence of Sclerotinia borealis, a psychrophilic plant pathogenic fungus.</title>
        <authorList>
            <person name="Mardanov A.V."/>
            <person name="Beletsky A.V."/>
            <person name="Kadnikov V.V."/>
            <person name="Ignatov A.N."/>
            <person name="Ravin N.V."/>
        </authorList>
    </citation>
    <scope>NUCLEOTIDE SEQUENCE [LARGE SCALE GENOMIC DNA]</scope>
    <source>
        <strain evidence="2">F-4157</strain>
    </source>
</reference>
<evidence type="ECO:0000313" key="2">
    <source>
        <dbReference type="Proteomes" id="UP000019487"/>
    </source>
</evidence>
<keyword evidence="2" id="KW-1185">Reference proteome</keyword>
<sequence length="109" mass="12107">MIRRRWSMTNEVAPEAMKSVQVIKVVVRSASAKTRTGNVNSLEKAGLGERDDVWTGAVPLYEVLGEPVGSGYCPDRPMQEGLVDWRMRRNEKEKSYAGTAAQPLIDGKK</sequence>
<proteinExistence type="predicted"/>
<organism evidence="1 2">
    <name type="scientific">Sclerotinia borealis (strain F-4128)</name>
    <dbReference type="NCBI Taxonomy" id="1432307"/>
    <lineage>
        <taxon>Eukaryota</taxon>
        <taxon>Fungi</taxon>
        <taxon>Dikarya</taxon>
        <taxon>Ascomycota</taxon>
        <taxon>Pezizomycotina</taxon>
        <taxon>Leotiomycetes</taxon>
        <taxon>Helotiales</taxon>
        <taxon>Sclerotiniaceae</taxon>
        <taxon>Sclerotinia</taxon>
    </lineage>
</organism>
<dbReference type="InterPro" id="IPR012349">
    <property type="entry name" value="Split_barrel_FMN-bd"/>
</dbReference>
<dbReference type="EMBL" id="AYSA01000593">
    <property type="protein sequence ID" value="ESZ90634.1"/>
    <property type="molecule type" value="Genomic_DNA"/>
</dbReference>
<dbReference type="HOGENOM" id="CLU_2185481_0_0_1"/>
<dbReference type="Proteomes" id="UP000019487">
    <property type="component" value="Unassembled WGS sequence"/>
</dbReference>
<evidence type="ECO:0000313" key="1">
    <source>
        <dbReference type="EMBL" id="ESZ90634.1"/>
    </source>
</evidence>
<dbReference type="Gene3D" id="2.30.110.10">
    <property type="entry name" value="Electron Transport, Fmn-binding Protein, Chain A"/>
    <property type="match status" value="1"/>
</dbReference>
<dbReference type="STRING" id="1432307.W9C6V6"/>
<dbReference type="OrthoDB" id="444432at2759"/>
<gene>
    <name evidence="1" type="ORF">SBOR_8984</name>
</gene>